<dbReference type="Proteomes" id="UP000292507">
    <property type="component" value="Unassembled WGS sequence"/>
</dbReference>
<evidence type="ECO:0000313" key="4">
    <source>
        <dbReference type="Proteomes" id="UP000292507"/>
    </source>
</evidence>
<dbReference type="InterPro" id="IPR007214">
    <property type="entry name" value="YbaK/aa-tRNA-synth-assoc-dom"/>
</dbReference>
<evidence type="ECO:0000256" key="1">
    <source>
        <dbReference type="SAM" id="MobiDB-lite"/>
    </source>
</evidence>
<sequence length="234" mass="23940">MPDLPAPALGSLTWLPAADRPDLVAAPVASALAVLDGPAWVAEIDDDLADTAAFTEAYGVPLEASANCVVVAARRAGETTLAACLVLATTRADVNGLVRRHLGARKASFAPQDVAVAESGMAYGGITPVGLPASWPLLVDAGVAAADLVVIGSGTRGSKLAVPGSLLAALPAAEVLEGLGQPLPDEAPSPPPAQPLRVRRAPDDSDVGWGERPSDVSDDDRRYLEDRPPHWGSD</sequence>
<gene>
    <name evidence="3" type="ORF">BKA19_4182</name>
</gene>
<dbReference type="RefSeq" id="WP_104526741.1">
    <property type="nucleotide sequence ID" value="NZ_POQT01000001.1"/>
</dbReference>
<dbReference type="InterPro" id="IPR036754">
    <property type="entry name" value="YbaK/aa-tRNA-synt-asso_dom_sf"/>
</dbReference>
<feature type="region of interest" description="Disordered" evidence="1">
    <location>
        <begin position="179"/>
        <end position="234"/>
    </location>
</feature>
<feature type="domain" description="YbaK/aminoacyl-tRNA synthetase-associated" evidence="2">
    <location>
        <begin position="48"/>
        <end position="165"/>
    </location>
</feature>
<dbReference type="EMBL" id="SHKV01000001">
    <property type="protein sequence ID" value="RZU34417.1"/>
    <property type="molecule type" value="Genomic_DNA"/>
</dbReference>
<dbReference type="CDD" id="cd04939">
    <property type="entry name" value="PA2301"/>
    <property type="match status" value="1"/>
</dbReference>
<proteinExistence type="predicted"/>
<dbReference type="AlphaFoldDB" id="A0A4Q7YB29"/>
<comment type="caution">
    <text evidence="3">The sequence shown here is derived from an EMBL/GenBank/DDBJ whole genome shotgun (WGS) entry which is preliminary data.</text>
</comment>
<evidence type="ECO:0000259" key="2">
    <source>
        <dbReference type="Pfam" id="PF04073"/>
    </source>
</evidence>
<feature type="compositionally biased region" description="Basic and acidic residues" evidence="1">
    <location>
        <begin position="212"/>
        <end position="234"/>
    </location>
</feature>
<dbReference type="Pfam" id="PF04073">
    <property type="entry name" value="tRNA_edit"/>
    <property type="match status" value="1"/>
</dbReference>
<reference evidence="3 4" key="1">
    <citation type="submission" date="2019-02" db="EMBL/GenBank/DDBJ databases">
        <title>Sequencing the genomes of 1000 actinobacteria strains.</title>
        <authorList>
            <person name="Klenk H.-P."/>
        </authorList>
    </citation>
    <scope>NUCLEOTIDE SEQUENCE [LARGE SCALE GENOMIC DNA]</scope>
    <source>
        <strain evidence="3 4">DSM 44509</strain>
    </source>
</reference>
<dbReference type="GO" id="GO:0002161">
    <property type="term" value="F:aminoacyl-tRNA deacylase activity"/>
    <property type="evidence" value="ECO:0007669"/>
    <property type="project" value="InterPro"/>
</dbReference>
<dbReference type="OrthoDB" id="9796920at2"/>
<protein>
    <submittedName>
        <fullName evidence="3">Prolyl-tRNA editing enzyme YbaK/EbsC (Cys-tRNA(Pro) deacylase)</fullName>
    </submittedName>
</protein>
<accession>A0A4Q7YB29</accession>
<keyword evidence="4" id="KW-1185">Reference proteome</keyword>
<dbReference type="Gene3D" id="3.90.960.10">
    <property type="entry name" value="YbaK/aminoacyl-tRNA synthetase-associated domain"/>
    <property type="match status" value="1"/>
</dbReference>
<evidence type="ECO:0000313" key="3">
    <source>
        <dbReference type="EMBL" id="RZU34417.1"/>
    </source>
</evidence>
<organism evidence="3 4">
    <name type="scientific">Blastococcus saxobsidens</name>
    <dbReference type="NCBI Taxonomy" id="138336"/>
    <lineage>
        <taxon>Bacteria</taxon>
        <taxon>Bacillati</taxon>
        <taxon>Actinomycetota</taxon>
        <taxon>Actinomycetes</taxon>
        <taxon>Geodermatophilales</taxon>
        <taxon>Geodermatophilaceae</taxon>
        <taxon>Blastococcus</taxon>
    </lineage>
</organism>
<feature type="compositionally biased region" description="Pro residues" evidence="1">
    <location>
        <begin position="185"/>
        <end position="194"/>
    </location>
</feature>
<dbReference type="SUPFAM" id="SSF55826">
    <property type="entry name" value="YbaK/ProRS associated domain"/>
    <property type="match status" value="1"/>
</dbReference>
<name>A0A4Q7YB29_9ACTN</name>